<protein>
    <submittedName>
        <fullName evidence="2">Uncharacterized protein</fullName>
    </submittedName>
</protein>
<accession>A0ABT1FDA1</accession>
<evidence type="ECO:0000313" key="2">
    <source>
        <dbReference type="EMBL" id="MCP1375352.1"/>
    </source>
</evidence>
<dbReference type="Proteomes" id="UP001204615">
    <property type="component" value="Unassembled WGS sequence"/>
</dbReference>
<name>A0ABT1FDA1_9GAMM</name>
<dbReference type="EMBL" id="JAMZEK010000003">
    <property type="protein sequence ID" value="MCP1375352.1"/>
    <property type="molecule type" value="Genomic_DNA"/>
</dbReference>
<keyword evidence="1" id="KW-0175">Coiled coil</keyword>
<proteinExistence type="predicted"/>
<evidence type="ECO:0000256" key="1">
    <source>
        <dbReference type="SAM" id="Coils"/>
    </source>
</evidence>
<dbReference type="RefSeq" id="WP_253567786.1">
    <property type="nucleotide sequence ID" value="NZ_JAMZEK010000003.1"/>
</dbReference>
<comment type="caution">
    <text evidence="2">The sequence shown here is derived from an EMBL/GenBank/DDBJ whole genome shotgun (WGS) entry which is preliminary data.</text>
</comment>
<sequence length="149" mass="16352">MGGIRSRTSGGHTGDLFAIPVPASPLPGSMDYRAVVAHLVASMIAESGLTRYAIAAQVSELVNKDVSKYMLDAYTAESRDEFNAPAWLLPVIETVCKSHLYSNWLAEIRGGRLLIGRDALAAELGRIERQRDELGTQARTIKEQLRKVR</sequence>
<keyword evidence="3" id="KW-1185">Reference proteome</keyword>
<reference evidence="2 3" key="1">
    <citation type="submission" date="2022-06" db="EMBL/GenBank/DDBJ databases">
        <title>Dyella sp. Sa strain:Sa Genome sequencing.</title>
        <authorList>
            <person name="Park S."/>
        </authorList>
    </citation>
    <scope>NUCLEOTIDE SEQUENCE [LARGE SCALE GENOMIC DNA]</scope>
    <source>
        <strain evidence="2 3">Sa</strain>
    </source>
</reference>
<organism evidence="2 3">
    <name type="scientific">Dyella lutea</name>
    <dbReference type="NCBI Taxonomy" id="2950441"/>
    <lineage>
        <taxon>Bacteria</taxon>
        <taxon>Pseudomonadati</taxon>
        <taxon>Pseudomonadota</taxon>
        <taxon>Gammaproteobacteria</taxon>
        <taxon>Lysobacterales</taxon>
        <taxon>Rhodanobacteraceae</taxon>
        <taxon>Dyella</taxon>
    </lineage>
</organism>
<feature type="coiled-coil region" evidence="1">
    <location>
        <begin position="117"/>
        <end position="144"/>
    </location>
</feature>
<gene>
    <name evidence="2" type="ORF">NC595_14980</name>
</gene>
<evidence type="ECO:0000313" key="3">
    <source>
        <dbReference type="Proteomes" id="UP001204615"/>
    </source>
</evidence>